<dbReference type="Gene3D" id="3.30.70.270">
    <property type="match status" value="1"/>
</dbReference>
<keyword evidence="4" id="KW-0255">Endonuclease</keyword>
<gene>
    <name evidence="8" type="ORF">Sradi_4408600</name>
</gene>
<keyword evidence="5" id="KW-0378">Hydrolase</keyword>
<dbReference type="PANTHER" id="PTHR24559:SF431">
    <property type="entry name" value="RNA-DIRECTED DNA POLYMERASE HOMOLOG"/>
    <property type="match status" value="1"/>
</dbReference>
<evidence type="ECO:0000256" key="6">
    <source>
        <dbReference type="ARBA" id="ARBA00022918"/>
    </source>
</evidence>
<dbReference type="InterPro" id="IPR043502">
    <property type="entry name" value="DNA/RNA_pol_sf"/>
</dbReference>
<dbReference type="InterPro" id="IPR041373">
    <property type="entry name" value="RT_RNaseH"/>
</dbReference>
<evidence type="ECO:0000256" key="5">
    <source>
        <dbReference type="ARBA" id="ARBA00022801"/>
    </source>
</evidence>
<accession>A0AAW2NSE1</accession>
<sequence length="368" mass="42207">MCTDFTYLNKACPNDPYPLPRIDLLVDSTAECALFSMMDAYQGYHQIFMAEEDRDKTSFVTEKGVYCYNVMPFGLKNAGATYQKLVNRMFKEVIGSTMEIYVDDMLVKSRMEEEHLRHLESTFAIMRTYGMKLNSTKCTFGVRGGKILGYIVSEHGIKANPEKIKAIMQLSMPKTIKDVQKLIGNVASLNRFIARKAQRVSHDTTTIGKPGSWGETYIYLVVSENAISLLLVREEHKEQRPAYYVSRMLERVEKRYIQIEKLGLALVTTARKLRPYFQSHPIVVLTNHPLKQVMAKPDVSGQLVKWAVELGEFDIEFQTRTTTKAQVFADFMVEFAGGRVRREKKDGCCMLMAHRTQPMGKKEYFYKG</sequence>
<evidence type="ECO:0000313" key="8">
    <source>
        <dbReference type="EMBL" id="KAL0345773.1"/>
    </source>
</evidence>
<dbReference type="GO" id="GO:0003964">
    <property type="term" value="F:RNA-directed DNA polymerase activity"/>
    <property type="evidence" value="ECO:0007669"/>
    <property type="project" value="UniProtKB-KW"/>
</dbReference>
<evidence type="ECO:0000256" key="1">
    <source>
        <dbReference type="ARBA" id="ARBA00022679"/>
    </source>
</evidence>
<dbReference type="Pfam" id="PF00078">
    <property type="entry name" value="RVT_1"/>
    <property type="match status" value="1"/>
</dbReference>
<comment type="caution">
    <text evidence="8">The sequence shown here is derived from an EMBL/GenBank/DDBJ whole genome shotgun (WGS) entry which is preliminary data.</text>
</comment>
<dbReference type="GO" id="GO:0004519">
    <property type="term" value="F:endonuclease activity"/>
    <property type="evidence" value="ECO:0007669"/>
    <property type="project" value="UniProtKB-KW"/>
</dbReference>
<keyword evidence="6" id="KW-0695">RNA-directed DNA polymerase</keyword>
<proteinExistence type="predicted"/>
<dbReference type="PROSITE" id="PS50878">
    <property type="entry name" value="RT_POL"/>
    <property type="match status" value="1"/>
</dbReference>
<keyword evidence="2" id="KW-0548">Nucleotidyltransferase</keyword>
<dbReference type="InterPro" id="IPR053134">
    <property type="entry name" value="RNA-dir_DNA_polymerase"/>
</dbReference>
<dbReference type="Pfam" id="PF17917">
    <property type="entry name" value="RT_RNaseH"/>
    <property type="match status" value="1"/>
</dbReference>
<dbReference type="EMBL" id="JACGWJ010000019">
    <property type="protein sequence ID" value="KAL0345773.1"/>
    <property type="molecule type" value="Genomic_DNA"/>
</dbReference>
<dbReference type="CDD" id="cd01647">
    <property type="entry name" value="RT_LTR"/>
    <property type="match status" value="1"/>
</dbReference>
<dbReference type="SUPFAM" id="SSF56672">
    <property type="entry name" value="DNA/RNA polymerases"/>
    <property type="match status" value="1"/>
</dbReference>
<dbReference type="AlphaFoldDB" id="A0AAW2NSE1"/>
<reference evidence="8" key="2">
    <citation type="journal article" date="2024" name="Plant">
        <title>Genomic evolution and insights into agronomic trait innovations of Sesamum species.</title>
        <authorList>
            <person name="Miao H."/>
            <person name="Wang L."/>
            <person name="Qu L."/>
            <person name="Liu H."/>
            <person name="Sun Y."/>
            <person name="Le M."/>
            <person name="Wang Q."/>
            <person name="Wei S."/>
            <person name="Zheng Y."/>
            <person name="Lin W."/>
            <person name="Duan Y."/>
            <person name="Cao H."/>
            <person name="Xiong S."/>
            <person name="Wang X."/>
            <person name="Wei L."/>
            <person name="Li C."/>
            <person name="Ma Q."/>
            <person name="Ju M."/>
            <person name="Zhao R."/>
            <person name="Li G."/>
            <person name="Mu C."/>
            <person name="Tian Q."/>
            <person name="Mei H."/>
            <person name="Zhang T."/>
            <person name="Gao T."/>
            <person name="Zhang H."/>
        </authorList>
    </citation>
    <scope>NUCLEOTIDE SEQUENCE</scope>
    <source>
        <strain evidence="8">G02</strain>
    </source>
</reference>
<organism evidence="8">
    <name type="scientific">Sesamum radiatum</name>
    <name type="common">Black benniseed</name>
    <dbReference type="NCBI Taxonomy" id="300843"/>
    <lineage>
        <taxon>Eukaryota</taxon>
        <taxon>Viridiplantae</taxon>
        <taxon>Streptophyta</taxon>
        <taxon>Embryophyta</taxon>
        <taxon>Tracheophyta</taxon>
        <taxon>Spermatophyta</taxon>
        <taxon>Magnoliopsida</taxon>
        <taxon>eudicotyledons</taxon>
        <taxon>Gunneridae</taxon>
        <taxon>Pentapetalae</taxon>
        <taxon>asterids</taxon>
        <taxon>lamiids</taxon>
        <taxon>Lamiales</taxon>
        <taxon>Pedaliaceae</taxon>
        <taxon>Sesamum</taxon>
    </lineage>
</organism>
<reference evidence="8" key="1">
    <citation type="submission" date="2020-06" db="EMBL/GenBank/DDBJ databases">
        <authorList>
            <person name="Li T."/>
            <person name="Hu X."/>
            <person name="Zhang T."/>
            <person name="Song X."/>
            <person name="Zhang H."/>
            <person name="Dai N."/>
            <person name="Sheng W."/>
            <person name="Hou X."/>
            <person name="Wei L."/>
        </authorList>
    </citation>
    <scope>NUCLEOTIDE SEQUENCE</scope>
    <source>
        <strain evidence="8">G02</strain>
        <tissue evidence="8">Leaf</tissue>
    </source>
</reference>
<dbReference type="Gene3D" id="3.10.10.10">
    <property type="entry name" value="HIV Type 1 Reverse Transcriptase, subunit A, domain 1"/>
    <property type="match status" value="1"/>
</dbReference>
<evidence type="ECO:0000256" key="2">
    <source>
        <dbReference type="ARBA" id="ARBA00022695"/>
    </source>
</evidence>
<keyword evidence="3" id="KW-0540">Nuclease</keyword>
<dbReference type="PANTHER" id="PTHR24559">
    <property type="entry name" value="TRANSPOSON TY3-I GAG-POL POLYPROTEIN"/>
    <property type="match status" value="1"/>
</dbReference>
<feature type="domain" description="Reverse transcriptase" evidence="7">
    <location>
        <begin position="1"/>
        <end position="152"/>
    </location>
</feature>
<dbReference type="GO" id="GO:0016787">
    <property type="term" value="F:hydrolase activity"/>
    <property type="evidence" value="ECO:0007669"/>
    <property type="project" value="UniProtKB-KW"/>
</dbReference>
<dbReference type="InterPro" id="IPR000477">
    <property type="entry name" value="RT_dom"/>
</dbReference>
<evidence type="ECO:0000256" key="3">
    <source>
        <dbReference type="ARBA" id="ARBA00022722"/>
    </source>
</evidence>
<keyword evidence="1" id="KW-0808">Transferase</keyword>
<dbReference type="InterPro" id="IPR043128">
    <property type="entry name" value="Rev_trsase/Diguanyl_cyclase"/>
</dbReference>
<name>A0AAW2NSE1_SESRA</name>
<protein>
    <submittedName>
        <fullName evidence="8">Retrovirus-related Pol polyprotein from transposon gypsy</fullName>
    </submittedName>
</protein>
<evidence type="ECO:0000259" key="7">
    <source>
        <dbReference type="PROSITE" id="PS50878"/>
    </source>
</evidence>
<evidence type="ECO:0000256" key="4">
    <source>
        <dbReference type="ARBA" id="ARBA00022759"/>
    </source>
</evidence>